<feature type="compositionally biased region" description="Polar residues" evidence="1">
    <location>
        <begin position="259"/>
        <end position="270"/>
    </location>
</feature>
<evidence type="ECO:0000313" key="2">
    <source>
        <dbReference type="EMBL" id="KAG0252957.1"/>
    </source>
</evidence>
<dbReference type="AlphaFoldDB" id="A0A9P6PVH4"/>
<sequence>MSTAQVVVPVPMAKTIAVPRPRLASIKIMFNSNTLRRHIASQLPSPNAALPSLFLTGVPRRSMEKAAERDWQEQAKEVFQLSTVNDRGTFLPPTPVEQSLKERFKDNDQDYFATITSTSPEKVRTFLSTESTISPGMFSLPSNKIKRHTIPSFTPLSLPSSFPASSAPPSPTVSSQQDRSSNNRPWSTTNNNNNNNITAIGTAIPASIPQQPLPVVDVVVAPVAVKKRSIVNPADTLFTPPASPPSTPAKNMYFEQYTDSSYNNNTTASITPEPQEEEEEKEEQRIDNNITKLDKACQIRKKRKAQISFLTGAPLEDDLSDALSELLNASMPSSPPGRCITSGSDSGLGSEVSSPGASPRPSVLALQKEQVRRINTQKLRAQNNFGGELRFSS</sequence>
<accession>A0A9P6PVH4</accession>
<feature type="compositionally biased region" description="Low complexity" evidence="1">
    <location>
        <begin position="172"/>
        <end position="194"/>
    </location>
</feature>
<name>A0A9P6PVH4_9FUNG</name>
<feature type="region of interest" description="Disordered" evidence="1">
    <location>
        <begin position="329"/>
        <end position="363"/>
    </location>
</feature>
<comment type="caution">
    <text evidence="2">The sequence shown here is derived from an EMBL/GenBank/DDBJ whole genome shotgun (WGS) entry which is preliminary data.</text>
</comment>
<feature type="region of interest" description="Disordered" evidence="1">
    <location>
        <begin position="160"/>
        <end position="194"/>
    </location>
</feature>
<feature type="compositionally biased region" description="Polar residues" evidence="1">
    <location>
        <begin position="341"/>
        <end position="356"/>
    </location>
</feature>
<protein>
    <submittedName>
        <fullName evidence="2">Uncharacterized protein</fullName>
    </submittedName>
</protein>
<evidence type="ECO:0000313" key="3">
    <source>
        <dbReference type="Proteomes" id="UP000726737"/>
    </source>
</evidence>
<gene>
    <name evidence="2" type="ORF">BG011_006633</name>
</gene>
<evidence type="ECO:0000256" key="1">
    <source>
        <dbReference type="SAM" id="MobiDB-lite"/>
    </source>
</evidence>
<keyword evidence="3" id="KW-1185">Reference proteome</keyword>
<dbReference type="EMBL" id="JAAAJA010000488">
    <property type="protein sequence ID" value="KAG0252957.1"/>
    <property type="molecule type" value="Genomic_DNA"/>
</dbReference>
<dbReference type="OrthoDB" id="2448637at2759"/>
<proteinExistence type="predicted"/>
<organism evidence="2 3">
    <name type="scientific">Mortierella polycephala</name>
    <dbReference type="NCBI Taxonomy" id="41804"/>
    <lineage>
        <taxon>Eukaryota</taxon>
        <taxon>Fungi</taxon>
        <taxon>Fungi incertae sedis</taxon>
        <taxon>Mucoromycota</taxon>
        <taxon>Mortierellomycotina</taxon>
        <taxon>Mortierellomycetes</taxon>
        <taxon>Mortierellales</taxon>
        <taxon>Mortierellaceae</taxon>
        <taxon>Mortierella</taxon>
    </lineage>
</organism>
<reference evidence="2" key="1">
    <citation type="journal article" date="2020" name="Fungal Divers.">
        <title>Resolving the Mortierellaceae phylogeny through synthesis of multi-gene phylogenetics and phylogenomics.</title>
        <authorList>
            <person name="Vandepol N."/>
            <person name="Liber J."/>
            <person name="Desiro A."/>
            <person name="Na H."/>
            <person name="Kennedy M."/>
            <person name="Barry K."/>
            <person name="Grigoriev I.V."/>
            <person name="Miller A.N."/>
            <person name="O'Donnell K."/>
            <person name="Stajich J.E."/>
            <person name="Bonito G."/>
        </authorList>
    </citation>
    <scope>NUCLEOTIDE SEQUENCE</scope>
    <source>
        <strain evidence="2">KOD948</strain>
    </source>
</reference>
<dbReference type="Proteomes" id="UP000726737">
    <property type="component" value="Unassembled WGS sequence"/>
</dbReference>
<feature type="region of interest" description="Disordered" evidence="1">
    <location>
        <begin position="259"/>
        <end position="284"/>
    </location>
</feature>